<evidence type="ECO:0000256" key="6">
    <source>
        <dbReference type="ARBA" id="ARBA00022741"/>
    </source>
</evidence>
<dbReference type="SUPFAM" id="SSF53623">
    <property type="entry name" value="MurD-like peptide ligases, catalytic domain"/>
    <property type="match status" value="1"/>
</dbReference>
<dbReference type="PANTHER" id="PTHR23135:SF4">
    <property type="entry name" value="UDP-N-ACETYLMURAMOYL-L-ALANYL-D-GLUTAMATE--2,6-DIAMINOPIMELATE LIGASE MURE HOMOLOG, CHLOROPLASTIC"/>
    <property type="match status" value="1"/>
</dbReference>
<dbReference type="HAMAP" id="MF_00208">
    <property type="entry name" value="MurE"/>
    <property type="match status" value="1"/>
</dbReference>
<keyword evidence="8 12" id="KW-0133">Cell shape</keyword>
<feature type="binding site" evidence="12">
    <location>
        <begin position="111"/>
        <end position="117"/>
    </location>
    <ligand>
        <name>ATP</name>
        <dbReference type="ChEBI" id="CHEBI:30616"/>
    </ligand>
</feature>
<feature type="binding site" evidence="12">
    <location>
        <position position="32"/>
    </location>
    <ligand>
        <name>UDP-N-acetyl-alpha-D-muramoyl-L-alanyl-D-glutamate</name>
        <dbReference type="ChEBI" id="CHEBI:83900"/>
    </ligand>
</feature>
<dbReference type="SUPFAM" id="SSF53244">
    <property type="entry name" value="MurD-like peptide ligases, peptide-binding domain"/>
    <property type="match status" value="1"/>
</dbReference>
<proteinExistence type="inferred from homology"/>
<dbReference type="SUPFAM" id="SSF63418">
    <property type="entry name" value="MurE/MurF N-terminal domain"/>
    <property type="match status" value="1"/>
</dbReference>
<evidence type="ECO:0000256" key="3">
    <source>
        <dbReference type="ARBA" id="ARBA00022490"/>
    </source>
</evidence>
<evidence type="ECO:0000256" key="11">
    <source>
        <dbReference type="ARBA" id="ARBA00023316"/>
    </source>
</evidence>
<dbReference type="GO" id="GO:0005737">
    <property type="term" value="C:cytoplasm"/>
    <property type="evidence" value="ECO:0007669"/>
    <property type="project" value="UniProtKB-SubCell"/>
</dbReference>
<dbReference type="GO" id="GO:0005524">
    <property type="term" value="F:ATP binding"/>
    <property type="evidence" value="ECO:0007669"/>
    <property type="project" value="UniProtKB-UniRule"/>
</dbReference>
<evidence type="ECO:0000256" key="13">
    <source>
        <dbReference type="RuleBase" id="RU004135"/>
    </source>
</evidence>
<feature type="binding site" evidence="12">
    <location>
        <position position="177"/>
    </location>
    <ligand>
        <name>UDP-N-acetyl-alpha-D-muramoyl-L-alanyl-D-glutamate</name>
        <dbReference type="ChEBI" id="CHEBI:83900"/>
    </ligand>
</feature>
<dbReference type="GO" id="GO:0071555">
    <property type="term" value="P:cell wall organization"/>
    <property type="evidence" value="ECO:0007669"/>
    <property type="project" value="UniProtKB-KW"/>
</dbReference>
<comment type="PTM">
    <text evidence="12">Carboxylation is probably crucial for Mg(2+) binding and, consequently, for the gamma-phosphate positioning of ATP.</text>
</comment>
<evidence type="ECO:0000259" key="14">
    <source>
        <dbReference type="Pfam" id="PF01225"/>
    </source>
</evidence>
<dbReference type="InterPro" id="IPR036615">
    <property type="entry name" value="Mur_ligase_C_dom_sf"/>
</dbReference>
<accession>A0AAW5B5J6</accession>
<name>A0AAW5B5J6_9BACI</name>
<protein>
    <recommendedName>
        <fullName evidence="12">UDP-N-acetylmuramyl-tripeptide synthetase</fullName>
        <ecNumber evidence="12">6.3.2.-</ecNumber>
    </recommendedName>
    <alternativeName>
        <fullName evidence="12">UDP-MurNAc-tripeptide synthetase</fullName>
    </alternativeName>
</protein>
<feature type="domain" description="Mur ligase N-terminal catalytic" evidence="14">
    <location>
        <begin position="27"/>
        <end position="97"/>
    </location>
</feature>
<evidence type="ECO:0000256" key="10">
    <source>
        <dbReference type="ARBA" id="ARBA00023306"/>
    </source>
</evidence>
<dbReference type="EMBL" id="JAIFZM010000008">
    <property type="protein sequence ID" value="MCG3419725.1"/>
    <property type="molecule type" value="Genomic_DNA"/>
</dbReference>
<dbReference type="GO" id="GO:0004326">
    <property type="term" value="F:tetrahydrofolylpolyglutamate synthase activity"/>
    <property type="evidence" value="ECO:0007669"/>
    <property type="project" value="InterPro"/>
</dbReference>
<dbReference type="InterPro" id="IPR035911">
    <property type="entry name" value="MurE/MurF_N"/>
</dbReference>
<comment type="caution">
    <text evidence="17">The sequence shown here is derived from an EMBL/GenBank/DDBJ whole genome shotgun (WGS) entry which is preliminary data.</text>
</comment>
<comment type="caution">
    <text evidence="12">Lacks conserved residue(s) required for the propagation of feature annotation.</text>
</comment>
<dbReference type="GO" id="GO:0000287">
    <property type="term" value="F:magnesium ion binding"/>
    <property type="evidence" value="ECO:0007669"/>
    <property type="project" value="UniProtKB-UniRule"/>
</dbReference>
<comment type="cofactor">
    <cofactor evidence="12">
        <name>Mg(2+)</name>
        <dbReference type="ChEBI" id="CHEBI:18420"/>
    </cofactor>
</comment>
<keyword evidence="18" id="KW-1185">Reference proteome</keyword>
<feature type="domain" description="Mur ligase C-terminal" evidence="15">
    <location>
        <begin position="329"/>
        <end position="457"/>
    </location>
</feature>
<keyword evidence="11 12" id="KW-0961">Cell wall biogenesis/degradation</keyword>
<keyword evidence="5 12" id="KW-0132">Cell division</keyword>
<organism evidence="17 18">
    <name type="scientific">Oceanobacillus jordanicus</name>
    <dbReference type="NCBI Taxonomy" id="2867266"/>
    <lineage>
        <taxon>Bacteria</taxon>
        <taxon>Bacillati</taxon>
        <taxon>Bacillota</taxon>
        <taxon>Bacilli</taxon>
        <taxon>Bacillales</taxon>
        <taxon>Bacillaceae</taxon>
        <taxon>Oceanobacillus</taxon>
    </lineage>
</organism>
<dbReference type="GO" id="GO:0008360">
    <property type="term" value="P:regulation of cell shape"/>
    <property type="evidence" value="ECO:0007669"/>
    <property type="project" value="UniProtKB-KW"/>
</dbReference>
<gene>
    <name evidence="12" type="primary">murE</name>
    <name evidence="17" type="ORF">K3T81_11225</name>
</gene>
<dbReference type="Pfam" id="PF02875">
    <property type="entry name" value="Mur_ligase_C"/>
    <property type="match status" value="1"/>
</dbReference>
<sequence>MKLKKLMEEIKTVSEMNSETANLIVTGIADSSDSVSQGHIFVAINGFNQDGHQFIQEAIEKGACLIIGESEITGLTVPYLQVDSSRKALGILANKFYGTPSNHKLMIGITGTNGKTTTSYILKHILENNGKSCSLIGTIQNVINGQVKKSTNTTPSSLDLHGLISESKDEVVIVEVSSHGLSQYRVQGITFDLCLFTNLEHEHLDYHPTIEDYFQTKMLLFDHLKEGGQAIVNTDNHWGKRLVKILQGRGINVNSIGQSSNNKFKILDFNFKNSNLSVEDGDEANLIFSPMYGIHNMYNTLMAYVSARLVGLGEDSIIECISNFRGVEGRFEKTKLSNGAIIVVDYAHTSESILHCLTTAKQYGAKRVIHIFGFRGNRDQSKRQEMLTVTSGTSDQYILTMDDLNSVPQNEMIETLKSLNNLYGNEKGLIIPDRTLAIKWAIEHSNPEDWIIITGKGHETYQQNYRLQTNSDKETVLYFSNKKKHSRSN</sequence>
<feature type="binding site" evidence="12">
    <location>
        <begin position="153"/>
        <end position="154"/>
    </location>
    <ligand>
        <name>UDP-N-acetyl-alpha-D-muramoyl-L-alanyl-D-glutamate</name>
        <dbReference type="ChEBI" id="CHEBI:83900"/>
    </ligand>
</feature>
<dbReference type="NCBIfam" id="TIGR01085">
    <property type="entry name" value="murE"/>
    <property type="match status" value="1"/>
</dbReference>
<feature type="binding site" evidence="12">
    <location>
        <position position="152"/>
    </location>
    <ligand>
        <name>UDP-N-acetyl-alpha-D-muramoyl-L-alanyl-D-glutamate</name>
        <dbReference type="ChEBI" id="CHEBI:83900"/>
    </ligand>
</feature>
<dbReference type="AlphaFoldDB" id="A0AAW5B5J6"/>
<evidence type="ECO:0000256" key="4">
    <source>
        <dbReference type="ARBA" id="ARBA00022598"/>
    </source>
</evidence>
<dbReference type="InterPro" id="IPR036565">
    <property type="entry name" value="Mur-like_cat_sf"/>
</dbReference>
<feature type="domain" description="Mur ligase central" evidence="16">
    <location>
        <begin position="109"/>
        <end position="306"/>
    </location>
</feature>
<feature type="binding site" evidence="12">
    <location>
        <position position="185"/>
    </location>
    <ligand>
        <name>UDP-N-acetyl-alpha-D-muramoyl-L-alanyl-D-glutamate</name>
        <dbReference type="ChEBI" id="CHEBI:83900"/>
    </ligand>
</feature>
<comment type="subcellular location">
    <subcellularLocation>
        <location evidence="12 13">Cytoplasm</location>
    </subcellularLocation>
</comment>
<keyword evidence="7 12" id="KW-0067">ATP-binding</keyword>
<dbReference type="Gene3D" id="3.90.190.20">
    <property type="entry name" value="Mur ligase, C-terminal domain"/>
    <property type="match status" value="1"/>
</dbReference>
<dbReference type="InterPro" id="IPR000713">
    <property type="entry name" value="Mur_ligase_N"/>
</dbReference>
<dbReference type="Pfam" id="PF08245">
    <property type="entry name" value="Mur_ligase_M"/>
    <property type="match status" value="1"/>
</dbReference>
<evidence type="ECO:0000256" key="8">
    <source>
        <dbReference type="ARBA" id="ARBA00022960"/>
    </source>
</evidence>
<dbReference type="Proteomes" id="UP001199631">
    <property type="component" value="Unassembled WGS sequence"/>
</dbReference>
<evidence type="ECO:0000256" key="2">
    <source>
        <dbReference type="ARBA" id="ARBA00005898"/>
    </source>
</evidence>
<dbReference type="InterPro" id="IPR005761">
    <property type="entry name" value="UDP-N-AcMur-Glu-dNH2Pim_ligase"/>
</dbReference>
<comment type="pathway">
    <text evidence="1 12 13">Cell wall biogenesis; peptidoglycan biosynthesis.</text>
</comment>
<dbReference type="RefSeq" id="WP_238020188.1">
    <property type="nucleotide sequence ID" value="NZ_JAIFZM010000008.1"/>
</dbReference>
<dbReference type="Gene3D" id="3.40.1190.10">
    <property type="entry name" value="Mur-like, catalytic domain"/>
    <property type="match status" value="1"/>
</dbReference>
<dbReference type="PROSITE" id="PS01011">
    <property type="entry name" value="FOLYLPOLYGLU_SYNT_1"/>
    <property type="match status" value="1"/>
</dbReference>
<reference evidence="17 18" key="1">
    <citation type="journal article" date="2022" name="Evol. Bioinform. Online">
        <title>Draft Genome Sequence of Oceanobacillus jordanicus Strain GSFE11, a Halotolerant Plant Growth-Promoting Bacterial Endophyte Isolated From the Jordan Valley.</title>
        <authorList>
            <person name="Alhindi T."/>
            <person name="Albdaiwi R."/>
        </authorList>
    </citation>
    <scope>NUCLEOTIDE SEQUENCE [LARGE SCALE GENOMIC DNA]</scope>
    <source>
        <strain evidence="17 18">GSFE11</strain>
    </source>
</reference>
<evidence type="ECO:0000259" key="16">
    <source>
        <dbReference type="Pfam" id="PF08245"/>
    </source>
</evidence>
<keyword evidence="4 12" id="KW-0436">Ligase</keyword>
<evidence type="ECO:0000256" key="7">
    <source>
        <dbReference type="ARBA" id="ARBA00022840"/>
    </source>
</evidence>
<evidence type="ECO:0000256" key="9">
    <source>
        <dbReference type="ARBA" id="ARBA00022984"/>
    </source>
</evidence>
<dbReference type="GO" id="GO:0051301">
    <property type="term" value="P:cell division"/>
    <property type="evidence" value="ECO:0007669"/>
    <property type="project" value="UniProtKB-KW"/>
</dbReference>
<comment type="function">
    <text evidence="12">Catalyzes the addition of an amino acid to the nucleotide precursor UDP-N-acetylmuramoyl-L-alanyl-D-glutamate (UMAG) in the biosynthesis of bacterial cell-wall peptidoglycan.</text>
</comment>
<evidence type="ECO:0000256" key="12">
    <source>
        <dbReference type="HAMAP-Rule" id="MF_00208"/>
    </source>
</evidence>
<dbReference type="PANTHER" id="PTHR23135">
    <property type="entry name" value="MUR LIGASE FAMILY MEMBER"/>
    <property type="match status" value="1"/>
</dbReference>
<evidence type="ECO:0000256" key="5">
    <source>
        <dbReference type="ARBA" id="ARBA00022618"/>
    </source>
</evidence>
<dbReference type="NCBIfam" id="NF001126">
    <property type="entry name" value="PRK00139.1-4"/>
    <property type="match status" value="1"/>
</dbReference>
<keyword evidence="10 12" id="KW-0131">Cell cycle</keyword>
<keyword evidence="12" id="KW-0460">Magnesium</keyword>
<evidence type="ECO:0000313" key="18">
    <source>
        <dbReference type="Proteomes" id="UP001199631"/>
    </source>
</evidence>
<dbReference type="EC" id="6.3.2.-" evidence="12"/>
<evidence type="ECO:0000256" key="1">
    <source>
        <dbReference type="ARBA" id="ARBA00004752"/>
    </source>
</evidence>
<keyword evidence="3 12" id="KW-0963">Cytoplasm</keyword>
<evidence type="ECO:0000259" key="15">
    <source>
        <dbReference type="Pfam" id="PF02875"/>
    </source>
</evidence>
<keyword evidence="9 12" id="KW-0573">Peptidoglycan synthesis</keyword>
<feature type="modified residue" description="N6-carboxylysine" evidence="12">
    <location>
        <position position="217"/>
    </location>
</feature>
<keyword evidence="6 12" id="KW-0547">Nucleotide-binding</keyword>
<dbReference type="GO" id="GO:0009252">
    <property type="term" value="P:peptidoglycan biosynthetic process"/>
    <property type="evidence" value="ECO:0007669"/>
    <property type="project" value="UniProtKB-UniRule"/>
</dbReference>
<dbReference type="Gene3D" id="3.40.1390.10">
    <property type="entry name" value="MurE/MurF, N-terminal domain"/>
    <property type="match status" value="1"/>
</dbReference>
<comment type="similarity">
    <text evidence="2 12">Belongs to the MurCDEF family. MurE subfamily.</text>
</comment>
<dbReference type="InterPro" id="IPR004101">
    <property type="entry name" value="Mur_ligase_C"/>
</dbReference>
<evidence type="ECO:0000313" key="17">
    <source>
        <dbReference type="EMBL" id="MCG3419725.1"/>
    </source>
</evidence>
<dbReference type="InterPro" id="IPR018109">
    <property type="entry name" value="Folylpolyglutamate_synth_CS"/>
</dbReference>
<dbReference type="Pfam" id="PF01225">
    <property type="entry name" value="Mur_ligase"/>
    <property type="match status" value="1"/>
</dbReference>
<feature type="binding site" evidence="12">
    <location>
        <position position="183"/>
    </location>
    <ligand>
        <name>UDP-N-acetyl-alpha-D-muramoyl-L-alanyl-D-glutamate</name>
        <dbReference type="ChEBI" id="CHEBI:83900"/>
    </ligand>
</feature>
<dbReference type="InterPro" id="IPR013221">
    <property type="entry name" value="Mur_ligase_cen"/>
</dbReference>